<dbReference type="GO" id="GO:0006508">
    <property type="term" value="P:proteolysis"/>
    <property type="evidence" value="ECO:0007669"/>
    <property type="project" value="InterPro"/>
</dbReference>
<sequence length="741" mass="80529">MAEKRNFLLGYGERLQVEVSPPHGGGPKWKPYDFLRAKTRLSPRVARVAQELADMPGDAFPNDQAVALLTLHPAFLAKSYFPGGLLREVNLQIVGSKPAVTKPEVLPKRAKSKELVTSELYVAAPREVFLRWAEALPRWGGARGEAELERIEDIRLPGLSDKVRHFSDDLQGDILMEVVLHGNSATSPGVVDGFAKYLKALKLKFELGRKVQVGGLTYVALHAARKFVTRIAGYSFLRAVRPMPQLRHAWPKAKASKAVQVPFQLPTGGPVDPLLKVAVFDGGFPAKSPLAPWVNDVKVPGVSGPMHPDLVKHGLAVSSAVLFGPLKAGEMAPLPYAAVDHYGVFDQKALAEQDVYGVLERVRTVLQQRPDYRFVNLSLGPETPVIDEVVDLWTATIDELLASGSVLATVASGNGGEGDLESGNARVQPPADCVNALTVGACDNAKKWARAPYSSFGPGRAPGIIKPDGVIFGGTDQDPFLVSSMKLGLASGTTGTSFAAPYALRMALGMRAMLGDVLQPLALKALMVHCAEQGRRNVAEVGWGRFETDLEQVLTSGPGEARVLFQGHLEPGGYMRLPIPIPAEGLQGKVELSATFCFATLTDPQDPLAYTRAGLDIYFRPNKDGRSADRPDAQEAETDGFFKKPKVYKTEQELLESHKWDTTRHAVRRFRQADLLDPVFDVHYNARAAGQATQTAGSLPYALVVTIRCVDLPNLYDLIVQRYRGQLQALTPVTVQVPVRT</sequence>
<dbReference type="InterPro" id="IPR034074">
    <property type="entry name" value="Y4bN_pept_dom"/>
</dbReference>
<gene>
    <name evidence="2" type="ORF">MEBOL_006509</name>
</gene>
<name>A0A250IP40_9BACT</name>
<reference evidence="2 3" key="1">
    <citation type="submission" date="2017-06" db="EMBL/GenBank/DDBJ databases">
        <authorList>
            <person name="Kim H.J."/>
            <person name="Triplett B.A."/>
        </authorList>
    </citation>
    <scope>NUCLEOTIDE SEQUENCE [LARGE SCALE GENOMIC DNA]</scope>
    <source>
        <strain evidence="2 3">DSM 14713</strain>
    </source>
</reference>
<evidence type="ECO:0000313" key="2">
    <source>
        <dbReference type="EMBL" id="ATB33020.1"/>
    </source>
</evidence>
<evidence type="ECO:0000259" key="1">
    <source>
        <dbReference type="Pfam" id="PF00082"/>
    </source>
</evidence>
<feature type="domain" description="Peptidase S8/S53" evidence="1">
    <location>
        <begin position="308"/>
        <end position="544"/>
    </location>
</feature>
<keyword evidence="3" id="KW-1185">Reference proteome</keyword>
<accession>A0A250IP40</accession>
<dbReference type="Proteomes" id="UP000217289">
    <property type="component" value="Chromosome"/>
</dbReference>
<protein>
    <submittedName>
        <fullName evidence="2">Peptidase S8</fullName>
    </submittedName>
</protein>
<organism evidence="2 3">
    <name type="scientific">Melittangium boletus DSM 14713</name>
    <dbReference type="NCBI Taxonomy" id="1294270"/>
    <lineage>
        <taxon>Bacteria</taxon>
        <taxon>Pseudomonadati</taxon>
        <taxon>Myxococcota</taxon>
        <taxon>Myxococcia</taxon>
        <taxon>Myxococcales</taxon>
        <taxon>Cystobacterineae</taxon>
        <taxon>Archangiaceae</taxon>
        <taxon>Melittangium</taxon>
    </lineage>
</organism>
<dbReference type="CDD" id="cd04847">
    <property type="entry name" value="Peptidases_S8_Subtilisin_like_2"/>
    <property type="match status" value="1"/>
</dbReference>
<evidence type="ECO:0000313" key="3">
    <source>
        <dbReference type="Proteomes" id="UP000217289"/>
    </source>
</evidence>
<dbReference type="RefSeq" id="WP_095981129.1">
    <property type="nucleotide sequence ID" value="NZ_CP022163.1"/>
</dbReference>
<dbReference type="Pfam" id="PF00082">
    <property type="entry name" value="Peptidase_S8"/>
    <property type="match status" value="1"/>
</dbReference>
<dbReference type="EMBL" id="CP022163">
    <property type="protein sequence ID" value="ATB33020.1"/>
    <property type="molecule type" value="Genomic_DNA"/>
</dbReference>
<dbReference type="InterPro" id="IPR036852">
    <property type="entry name" value="Peptidase_S8/S53_dom_sf"/>
</dbReference>
<dbReference type="AlphaFoldDB" id="A0A250IP40"/>
<proteinExistence type="predicted"/>
<dbReference type="InterPro" id="IPR000209">
    <property type="entry name" value="Peptidase_S8/S53_dom"/>
</dbReference>
<dbReference type="GO" id="GO:0004252">
    <property type="term" value="F:serine-type endopeptidase activity"/>
    <property type="evidence" value="ECO:0007669"/>
    <property type="project" value="InterPro"/>
</dbReference>
<dbReference type="KEGG" id="mbd:MEBOL_006509"/>
<dbReference type="Gene3D" id="3.40.50.200">
    <property type="entry name" value="Peptidase S8/S53 domain"/>
    <property type="match status" value="1"/>
</dbReference>
<dbReference type="OrthoDB" id="5495859at2"/>
<dbReference type="SUPFAM" id="SSF52743">
    <property type="entry name" value="Subtilisin-like"/>
    <property type="match status" value="1"/>
</dbReference>